<dbReference type="InterPro" id="IPR036868">
    <property type="entry name" value="TusA-like_sf"/>
</dbReference>
<dbReference type="RefSeq" id="WP_345791573.1">
    <property type="nucleotide sequence ID" value="NZ_JAJHVV010000015.1"/>
</dbReference>
<dbReference type="Gene3D" id="3.30.110.40">
    <property type="entry name" value="TusA-like domain"/>
    <property type="match status" value="1"/>
</dbReference>
<sequence length="71" mass="8275">MESLLDLRSERCPMALLLAKRYVANLTEGDNVEIYIVDPSSLRDIERYLLMKNHRVTSTQINDYFSLKVVI</sequence>
<dbReference type="AlphaFoldDB" id="A0A9X2BMZ5"/>
<organism evidence="2 3">
    <name type="scientific">Vibrio amylolyticus</name>
    <dbReference type="NCBI Taxonomy" id="2847292"/>
    <lineage>
        <taxon>Bacteria</taxon>
        <taxon>Pseudomonadati</taxon>
        <taxon>Pseudomonadota</taxon>
        <taxon>Gammaproteobacteria</taxon>
        <taxon>Vibrionales</taxon>
        <taxon>Vibrionaceae</taxon>
        <taxon>Vibrio</taxon>
    </lineage>
</organism>
<evidence type="ECO:0000259" key="1">
    <source>
        <dbReference type="Pfam" id="PF01206"/>
    </source>
</evidence>
<name>A0A9X2BMZ5_9VIBR</name>
<dbReference type="EMBL" id="JAJHVV010000015">
    <property type="protein sequence ID" value="MCK6265433.1"/>
    <property type="molecule type" value="Genomic_DNA"/>
</dbReference>
<accession>A0A9X2BMZ5</accession>
<dbReference type="Pfam" id="PF01206">
    <property type="entry name" value="TusA"/>
    <property type="match status" value="1"/>
</dbReference>
<dbReference type="Proteomes" id="UP001139559">
    <property type="component" value="Unassembled WGS sequence"/>
</dbReference>
<evidence type="ECO:0000313" key="2">
    <source>
        <dbReference type="EMBL" id="MCK6265433.1"/>
    </source>
</evidence>
<gene>
    <name evidence="2" type="ORF">KP803_19420</name>
</gene>
<reference evidence="2" key="1">
    <citation type="submission" date="2021-11" db="EMBL/GenBank/DDBJ databases">
        <title>Vibrio ZSDE26 sp. nov. and Vibrio ZSDZ34 sp. nov., isolated from coastal seawater in Qingdao.</title>
        <authorList>
            <person name="Zhang P."/>
        </authorList>
    </citation>
    <scope>NUCLEOTIDE SEQUENCE</scope>
    <source>
        <strain evidence="2">ZSDE26</strain>
    </source>
</reference>
<keyword evidence="3" id="KW-1185">Reference proteome</keyword>
<dbReference type="CDD" id="cd00291">
    <property type="entry name" value="SirA_YedF_YeeD"/>
    <property type="match status" value="1"/>
</dbReference>
<protein>
    <submittedName>
        <fullName evidence="2">Sulfurtransferase TusA family protein</fullName>
    </submittedName>
</protein>
<dbReference type="InterPro" id="IPR001455">
    <property type="entry name" value="TusA-like"/>
</dbReference>
<evidence type="ECO:0000313" key="3">
    <source>
        <dbReference type="Proteomes" id="UP001139559"/>
    </source>
</evidence>
<proteinExistence type="predicted"/>
<comment type="caution">
    <text evidence="2">The sequence shown here is derived from an EMBL/GenBank/DDBJ whole genome shotgun (WGS) entry which is preliminary data.</text>
</comment>
<dbReference type="SUPFAM" id="SSF64307">
    <property type="entry name" value="SirA-like"/>
    <property type="match status" value="1"/>
</dbReference>
<feature type="domain" description="UPF0033" evidence="1">
    <location>
        <begin position="5"/>
        <end position="69"/>
    </location>
</feature>